<dbReference type="Gene3D" id="3.40.1390.10">
    <property type="entry name" value="MurE/MurF, N-terminal domain"/>
    <property type="match status" value="1"/>
</dbReference>
<dbReference type="Gene3D" id="3.90.190.20">
    <property type="entry name" value="Mur ligase, C-terminal domain"/>
    <property type="match status" value="1"/>
</dbReference>
<proteinExistence type="inferred from homology"/>
<evidence type="ECO:0000256" key="8">
    <source>
        <dbReference type="ARBA" id="ARBA00023306"/>
    </source>
</evidence>
<feature type="binding site" evidence="10">
    <location>
        <begin position="118"/>
        <end position="124"/>
    </location>
    <ligand>
        <name>ATP</name>
        <dbReference type="ChEBI" id="CHEBI:30616"/>
    </ligand>
</feature>
<protein>
    <recommendedName>
        <fullName evidence="10 11">UDP-N-acetylmuramoyl-tripeptide--D-alanyl-D-alanine ligase</fullName>
        <ecNumber evidence="10 11">6.3.2.10</ecNumber>
    </recommendedName>
    <alternativeName>
        <fullName evidence="10">D-alanyl-D-alanine-adding enzyme</fullName>
    </alternativeName>
</protein>
<evidence type="ECO:0000256" key="9">
    <source>
        <dbReference type="ARBA" id="ARBA00023316"/>
    </source>
</evidence>
<keyword evidence="8 10" id="KW-0131">Cell cycle</keyword>
<evidence type="ECO:0000256" key="5">
    <source>
        <dbReference type="ARBA" id="ARBA00022840"/>
    </source>
</evidence>
<evidence type="ECO:0000256" key="11">
    <source>
        <dbReference type="RuleBase" id="RU004136"/>
    </source>
</evidence>
<comment type="catalytic activity">
    <reaction evidence="10 11">
        <text>D-alanyl-D-alanine + UDP-N-acetyl-alpha-D-muramoyl-L-alanyl-gamma-D-glutamyl-meso-2,6-diaminopimelate + ATP = UDP-N-acetyl-alpha-D-muramoyl-L-alanyl-gamma-D-glutamyl-meso-2,6-diaminopimeloyl-D-alanyl-D-alanine + ADP + phosphate + H(+)</text>
        <dbReference type="Rhea" id="RHEA:28374"/>
        <dbReference type="ChEBI" id="CHEBI:15378"/>
        <dbReference type="ChEBI" id="CHEBI:30616"/>
        <dbReference type="ChEBI" id="CHEBI:43474"/>
        <dbReference type="ChEBI" id="CHEBI:57822"/>
        <dbReference type="ChEBI" id="CHEBI:61386"/>
        <dbReference type="ChEBI" id="CHEBI:83905"/>
        <dbReference type="ChEBI" id="CHEBI:456216"/>
        <dbReference type="EC" id="6.3.2.10"/>
    </reaction>
</comment>
<evidence type="ECO:0000256" key="2">
    <source>
        <dbReference type="ARBA" id="ARBA00022598"/>
    </source>
</evidence>
<dbReference type="NCBIfam" id="TIGR01143">
    <property type="entry name" value="murF"/>
    <property type="match status" value="1"/>
</dbReference>
<sequence>MMSLQEAAQVLSATLAGEQHDRPVAGEIDFTGVSTDSRALARGDLFVALVGPNFDGHDFIVQARDRGAMAALVQQDRLTGDQEYGIPLIQVQNTRLALGQLAAYWRARFTIPLVAVTGSNGKTTVKEMIASILRRAAEQAPEGMRTDAPDAVLATQGNLNNDIGMPLTLLRLREWHHYAVIEMGMNHPGEISYLSRLAKPSVALITNAGDAHIQGLGSVEAVARAKGEIFEGLDQQGIAVINADDPHNRLWRELAGNRQIIDFGLKSKAKVSAGYKLAFSGAQITLILPQGVEEATLQVPGEHNVRNALAAAAAAVAVGVPPKTIASGLSIFGGVKGRMQRKCGVRGATLIDDCYNANPDSVRAALAVLARAEGKKVLVLGDMGELGDKGREFHEQIGDEARIAGIDELMALGDLSAYAAEKFGIGARHFRKMEDLLADIETLPGPDVTLLIKGSRFMQMERVVKRLEAGL</sequence>
<dbReference type="SUPFAM" id="SSF53244">
    <property type="entry name" value="MurD-like peptide ligases, peptide-binding domain"/>
    <property type="match status" value="1"/>
</dbReference>
<dbReference type="InterPro" id="IPR036615">
    <property type="entry name" value="Mur_ligase_C_dom_sf"/>
</dbReference>
<evidence type="ECO:0000259" key="12">
    <source>
        <dbReference type="Pfam" id="PF01225"/>
    </source>
</evidence>
<evidence type="ECO:0000256" key="7">
    <source>
        <dbReference type="ARBA" id="ARBA00022984"/>
    </source>
</evidence>
<evidence type="ECO:0000259" key="14">
    <source>
        <dbReference type="Pfam" id="PF08245"/>
    </source>
</evidence>
<comment type="similarity">
    <text evidence="10">Belongs to the MurCDEF family. MurF subfamily.</text>
</comment>
<dbReference type="GO" id="GO:0071555">
    <property type="term" value="P:cell wall organization"/>
    <property type="evidence" value="ECO:0007669"/>
    <property type="project" value="UniProtKB-KW"/>
</dbReference>
<feature type="domain" description="Mur ligase central" evidence="14">
    <location>
        <begin position="116"/>
        <end position="315"/>
    </location>
</feature>
<dbReference type="InterPro" id="IPR051046">
    <property type="entry name" value="MurCDEF_CellWall_CoF430Synth"/>
</dbReference>
<dbReference type="SUPFAM" id="SSF63418">
    <property type="entry name" value="MurE/MurF N-terminal domain"/>
    <property type="match status" value="1"/>
</dbReference>
<dbReference type="AlphaFoldDB" id="A0A1H8MV45"/>
<dbReference type="GO" id="GO:0005524">
    <property type="term" value="F:ATP binding"/>
    <property type="evidence" value="ECO:0007669"/>
    <property type="project" value="UniProtKB-UniRule"/>
</dbReference>
<dbReference type="GO" id="GO:0008766">
    <property type="term" value="F:UDP-N-acetylmuramoylalanyl-D-glutamyl-2,6-diaminopimelate-D-alanyl-D-alanine ligase activity"/>
    <property type="evidence" value="ECO:0007669"/>
    <property type="project" value="RHEA"/>
</dbReference>
<evidence type="ECO:0000256" key="1">
    <source>
        <dbReference type="ARBA" id="ARBA00022490"/>
    </source>
</evidence>
<comment type="subcellular location">
    <subcellularLocation>
        <location evidence="10 11">Cytoplasm</location>
    </subcellularLocation>
</comment>
<dbReference type="PANTHER" id="PTHR43024">
    <property type="entry name" value="UDP-N-ACETYLMURAMOYL-TRIPEPTIDE--D-ALANYL-D-ALANINE LIGASE"/>
    <property type="match status" value="1"/>
</dbReference>
<keyword evidence="2 10" id="KW-0436">Ligase</keyword>
<dbReference type="InterPro" id="IPR005863">
    <property type="entry name" value="UDP-N-AcMur_synth"/>
</dbReference>
<dbReference type="EC" id="6.3.2.10" evidence="10 11"/>
<dbReference type="InterPro" id="IPR035911">
    <property type="entry name" value="MurE/MurF_N"/>
</dbReference>
<evidence type="ECO:0000256" key="10">
    <source>
        <dbReference type="HAMAP-Rule" id="MF_02019"/>
    </source>
</evidence>
<organism evidence="15 16">
    <name type="scientific">Nitrosospira multiformis</name>
    <dbReference type="NCBI Taxonomy" id="1231"/>
    <lineage>
        <taxon>Bacteria</taxon>
        <taxon>Pseudomonadati</taxon>
        <taxon>Pseudomonadota</taxon>
        <taxon>Betaproteobacteria</taxon>
        <taxon>Nitrosomonadales</taxon>
        <taxon>Nitrosomonadaceae</taxon>
        <taxon>Nitrosospira</taxon>
    </lineage>
</organism>
<evidence type="ECO:0000259" key="13">
    <source>
        <dbReference type="Pfam" id="PF02875"/>
    </source>
</evidence>
<dbReference type="EMBL" id="FOCT01000014">
    <property type="protein sequence ID" value="SEO21242.1"/>
    <property type="molecule type" value="Genomic_DNA"/>
</dbReference>
<reference evidence="15 16" key="1">
    <citation type="submission" date="2016-10" db="EMBL/GenBank/DDBJ databases">
        <authorList>
            <person name="de Groot N.N."/>
        </authorList>
    </citation>
    <scope>NUCLEOTIDE SEQUENCE [LARGE SCALE GENOMIC DNA]</scope>
    <source>
        <strain evidence="15 16">Nl18</strain>
    </source>
</reference>
<dbReference type="Pfam" id="PF08245">
    <property type="entry name" value="Mur_ligase_M"/>
    <property type="match status" value="1"/>
</dbReference>
<dbReference type="InterPro" id="IPR004101">
    <property type="entry name" value="Mur_ligase_C"/>
</dbReference>
<dbReference type="PANTHER" id="PTHR43024:SF1">
    <property type="entry name" value="UDP-N-ACETYLMURAMOYL-TRIPEPTIDE--D-ALANYL-D-ALANINE LIGASE"/>
    <property type="match status" value="1"/>
</dbReference>
<evidence type="ECO:0000256" key="3">
    <source>
        <dbReference type="ARBA" id="ARBA00022618"/>
    </source>
</evidence>
<dbReference type="InterPro" id="IPR013221">
    <property type="entry name" value="Mur_ligase_cen"/>
</dbReference>
<evidence type="ECO:0000256" key="6">
    <source>
        <dbReference type="ARBA" id="ARBA00022960"/>
    </source>
</evidence>
<evidence type="ECO:0000256" key="4">
    <source>
        <dbReference type="ARBA" id="ARBA00022741"/>
    </source>
</evidence>
<comment type="pathway">
    <text evidence="10 11">Cell wall biogenesis; peptidoglycan biosynthesis.</text>
</comment>
<feature type="domain" description="Mur ligase C-terminal" evidence="13">
    <location>
        <begin position="337"/>
        <end position="456"/>
    </location>
</feature>
<dbReference type="GO" id="GO:0008360">
    <property type="term" value="P:regulation of cell shape"/>
    <property type="evidence" value="ECO:0007669"/>
    <property type="project" value="UniProtKB-KW"/>
</dbReference>
<gene>
    <name evidence="10" type="primary">murF</name>
    <name evidence="15" type="ORF">SAMN05216404_11413</name>
</gene>
<keyword evidence="5 10" id="KW-0067">ATP-binding</keyword>
<feature type="domain" description="Mur ligase N-terminal catalytic" evidence="12">
    <location>
        <begin position="30"/>
        <end position="105"/>
    </location>
</feature>
<dbReference type="GO" id="GO:0047480">
    <property type="term" value="F:UDP-N-acetylmuramoyl-tripeptide-D-alanyl-D-alanine ligase activity"/>
    <property type="evidence" value="ECO:0007669"/>
    <property type="project" value="UniProtKB-UniRule"/>
</dbReference>
<evidence type="ECO:0000313" key="16">
    <source>
        <dbReference type="Proteomes" id="UP000183898"/>
    </source>
</evidence>
<keyword evidence="3 10" id="KW-0132">Cell division</keyword>
<comment type="function">
    <text evidence="10 11">Involved in cell wall formation. Catalyzes the final step in the synthesis of UDP-N-acetylmuramoyl-pentapeptide, the precursor of murein.</text>
</comment>
<dbReference type="InterPro" id="IPR000713">
    <property type="entry name" value="Mur_ligase_N"/>
</dbReference>
<dbReference type="Pfam" id="PF01225">
    <property type="entry name" value="Mur_ligase"/>
    <property type="match status" value="1"/>
</dbReference>
<dbReference type="SUPFAM" id="SSF53623">
    <property type="entry name" value="MurD-like peptide ligases, catalytic domain"/>
    <property type="match status" value="1"/>
</dbReference>
<keyword evidence="7 10" id="KW-0573">Peptidoglycan synthesis</keyword>
<dbReference type="InterPro" id="IPR036565">
    <property type="entry name" value="Mur-like_cat_sf"/>
</dbReference>
<dbReference type="Gene3D" id="3.40.1190.10">
    <property type="entry name" value="Mur-like, catalytic domain"/>
    <property type="match status" value="1"/>
</dbReference>
<evidence type="ECO:0000313" key="15">
    <source>
        <dbReference type="EMBL" id="SEO21242.1"/>
    </source>
</evidence>
<name>A0A1H8MV45_9PROT</name>
<dbReference type="RefSeq" id="WP_074748589.1">
    <property type="nucleotide sequence ID" value="NZ_FOCT01000014.1"/>
</dbReference>
<dbReference type="GO" id="GO:0005737">
    <property type="term" value="C:cytoplasm"/>
    <property type="evidence" value="ECO:0007669"/>
    <property type="project" value="UniProtKB-SubCell"/>
</dbReference>
<dbReference type="HAMAP" id="MF_02019">
    <property type="entry name" value="MurF"/>
    <property type="match status" value="1"/>
</dbReference>
<keyword evidence="9 10" id="KW-0961">Cell wall biogenesis/degradation</keyword>
<keyword evidence="4 10" id="KW-0547">Nucleotide-binding</keyword>
<dbReference type="Proteomes" id="UP000183898">
    <property type="component" value="Unassembled WGS sequence"/>
</dbReference>
<dbReference type="GO" id="GO:0009252">
    <property type="term" value="P:peptidoglycan biosynthetic process"/>
    <property type="evidence" value="ECO:0007669"/>
    <property type="project" value="UniProtKB-UniRule"/>
</dbReference>
<dbReference type="Pfam" id="PF02875">
    <property type="entry name" value="Mur_ligase_C"/>
    <property type="match status" value="1"/>
</dbReference>
<dbReference type="GO" id="GO:0051301">
    <property type="term" value="P:cell division"/>
    <property type="evidence" value="ECO:0007669"/>
    <property type="project" value="UniProtKB-KW"/>
</dbReference>
<keyword evidence="1 10" id="KW-0963">Cytoplasm</keyword>
<dbReference type="UniPathway" id="UPA00219"/>
<accession>A0A1H8MV45</accession>
<keyword evidence="6 10" id="KW-0133">Cell shape</keyword>